<reference evidence="2" key="1">
    <citation type="submission" date="2021-02" db="EMBL/GenBank/DDBJ databases">
        <authorList>
            <person name="Dougan E. K."/>
            <person name="Rhodes N."/>
            <person name="Thang M."/>
            <person name="Chan C."/>
        </authorList>
    </citation>
    <scope>NUCLEOTIDE SEQUENCE</scope>
</reference>
<keyword evidence="3" id="KW-1185">Reference proteome</keyword>
<dbReference type="AlphaFoldDB" id="A0A812LFE5"/>
<gene>
    <name evidence="2" type="ORF">SPIL2461_LOCUS4541</name>
</gene>
<proteinExistence type="predicted"/>
<name>A0A812LFE5_SYMPI</name>
<accession>A0A812LFE5</accession>
<dbReference type="Proteomes" id="UP000649617">
    <property type="component" value="Unassembled WGS sequence"/>
</dbReference>
<feature type="non-terminal residue" evidence="2">
    <location>
        <position position="431"/>
    </location>
</feature>
<protein>
    <submittedName>
        <fullName evidence="2">Uncharacterized protein</fullName>
    </submittedName>
</protein>
<evidence type="ECO:0000256" key="1">
    <source>
        <dbReference type="SAM" id="MobiDB-lite"/>
    </source>
</evidence>
<organism evidence="2 3">
    <name type="scientific">Symbiodinium pilosum</name>
    <name type="common">Dinoflagellate</name>
    <dbReference type="NCBI Taxonomy" id="2952"/>
    <lineage>
        <taxon>Eukaryota</taxon>
        <taxon>Sar</taxon>
        <taxon>Alveolata</taxon>
        <taxon>Dinophyceae</taxon>
        <taxon>Suessiales</taxon>
        <taxon>Symbiodiniaceae</taxon>
        <taxon>Symbiodinium</taxon>
    </lineage>
</organism>
<sequence>GEILSGMEYDIHDKVVQLMLVIDEGSRFRLDPAGVFRSTAVEEWRDKHGIFLDIVPGEAHWAHWKIGTCENAVQGVKNVMDKLSQHDENLSPHPAPDETGRFLAASERLPPDLLVEHPKGEFARSVQLRQMQASAFFVRRTAAWKRWSLKKGDVTGAFLQSREYPDKLYCVPTGSIMRVQRACYGLVDAPLEWWRSVVTRSSVETIVKANILLSNAKAKAGYKMKIHSFHERDKLNLVAWVDAGNCNRPDGGSTQGIFVGMATEEMLQGAVSPVSPIAWHSQKIDRTCRSPGAAEAQAAINGEDALYYARYQWRQFLHGETSLHQPDEAVKLVQGCVVTDSRTVHDKLETEVLSIKGAEKRTHIELLALKEALAIRWVHCETQLVNSLTKNGGSREYELLEDPTMMSARRRKERGGKEGHASHTDLVLLPR</sequence>
<dbReference type="OrthoDB" id="3054497at2759"/>
<comment type="caution">
    <text evidence="2">The sequence shown here is derived from an EMBL/GenBank/DDBJ whole genome shotgun (WGS) entry which is preliminary data.</text>
</comment>
<dbReference type="EMBL" id="CAJNIZ010006003">
    <property type="protein sequence ID" value="CAE7246546.1"/>
    <property type="molecule type" value="Genomic_DNA"/>
</dbReference>
<feature type="region of interest" description="Disordered" evidence="1">
    <location>
        <begin position="408"/>
        <end position="431"/>
    </location>
</feature>
<evidence type="ECO:0000313" key="3">
    <source>
        <dbReference type="Proteomes" id="UP000649617"/>
    </source>
</evidence>
<evidence type="ECO:0000313" key="2">
    <source>
        <dbReference type="EMBL" id="CAE7246546.1"/>
    </source>
</evidence>